<protein>
    <submittedName>
        <fullName evidence="2">Uncharacterized protein</fullName>
    </submittedName>
</protein>
<feature type="region of interest" description="Disordered" evidence="1">
    <location>
        <begin position="70"/>
        <end position="89"/>
    </location>
</feature>
<evidence type="ECO:0000256" key="1">
    <source>
        <dbReference type="SAM" id="MobiDB-lite"/>
    </source>
</evidence>
<sequence>MVINTECGRSETQRTGREGENEVEDGGGDGVLTAELEAEDPEDSGSLPSPSSPSNQGTCTSDLLRCSRTSVNTPVLEWPRPSDGATWQRGMEPLAQPIGRSASIFSCYCVKDN</sequence>
<feature type="compositionally biased region" description="Low complexity" evidence="1">
    <location>
        <begin position="44"/>
        <end position="54"/>
    </location>
</feature>
<gene>
    <name evidence="2" type="ORF">PLEPLA_LOCUS2718</name>
</gene>
<evidence type="ECO:0000313" key="3">
    <source>
        <dbReference type="Proteomes" id="UP001153269"/>
    </source>
</evidence>
<reference evidence="2" key="1">
    <citation type="submission" date="2020-03" db="EMBL/GenBank/DDBJ databases">
        <authorList>
            <person name="Weist P."/>
        </authorList>
    </citation>
    <scope>NUCLEOTIDE SEQUENCE</scope>
</reference>
<keyword evidence="3" id="KW-1185">Reference proteome</keyword>
<feature type="region of interest" description="Disordered" evidence="1">
    <location>
        <begin position="1"/>
        <end position="63"/>
    </location>
</feature>
<accession>A0A9N7Y241</accession>
<evidence type="ECO:0000313" key="2">
    <source>
        <dbReference type="EMBL" id="CAB1415005.1"/>
    </source>
</evidence>
<dbReference type="Proteomes" id="UP001153269">
    <property type="component" value="Unassembled WGS sequence"/>
</dbReference>
<proteinExistence type="predicted"/>
<dbReference type="EMBL" id="CADEAL010000136">
    <property type="protein sequence ID" value="CAB1415005.1"/>
    <property type="molecule type" value="Genomic_DNA"/>
</dbReference>
<name>A0A9N7Y241_PLEPL</name>
<organism evidence="2 3">
    <name type="scientific">Pleuronectes platessa</name>
    <name type="common">European plaice</name>
    <dbReference type="NCBI Taxonomy" id="8262"/>
    <lineage>
        <taxon>Eukaryota</taxon>
        <taxon>Metazoa</taxon>
        <taxon>Chordata</taxon>
        <taxon>Craniata</taxon>
        <taxon>Vertebrata</taxon>
        <taxon>Euteleostomi</taxon>
        <taxon>Actinopterygii</taxon>
        <taxon>Neopterygii</taxon>
        <taxon>Teleostei</taxon>
        <taxon>Neoteleostei</taxon>
        <taxon>Acanthomorphata</taxon>
        <taxon>Carangaria</taxon>
        <taxon>Pleuronectiformes</taxon>
        <taxon>Pleuronectoidei</taxon>
        <taxon>Pleuronectidae</taxon>
        <taxon>Pleuronectes</taxon>
    </lineage>
</organism>
<feature type="compositionally biased region" description="Basic and acidic residues" evidence="1">
    <location>
        <begin position="8"/>
        <end position="20"/>
    </location>
</feature>
<dbReference type="AlphaFoldDB" id="A0A9N7Y241"/>
<comment type="caution">
    <text evidence="2">The sequence shown here is derived from an EMBL/GenBank/DDBJ whole genome shotgun (WGS) entry which is preliminary data.</text>
</comment>